<dbReference type="HOGENOM" id="CLU_060356_3_1_1"/>
<keyword evidence="4" id="KW-1185">Reference proteome</keyword>
<dbReference type="PANTHER" id="PTHR36223">
    <property type="entry name" value="BETA-LACTAMASE-TYPE TRANSPEPTIDASE FOLD DOMAIN CONTAINING PROTEIN"/>
    <property type="match status" value="1"/>
</dbReference>
<feature type="region of interest" description="Disordered" evidence="1">
    <location>
        <begin position="265"/>
        <end position="296"/>
    </location>
</feature>
<feature type="region of interest" description="Disordered" evidence="1">
    <location>
        <begin position="221"/>
        <end position="250"/>
    </location>
</feature>
<dbReference type="InterPro" id="IPR057678">
    <property type="entry name" value="DUF7918"/>
</dbReference>
<protein>
    <recommendedName>
        <fullName evidence="2">DUF7918 domain-containing protein</fullName>
    </recommendedName>
</protein>
<dbReference type="EMBL" id="CAFZ01001880">
    <property type="protein sequence ID" value="CCA78016.1"/>
    <property type="molecule type" value="Genomic_DNA"/>
</dbReference>
<dbReference type="PANTHER" id="PTHR36223:SF1">
    <property type="entry name" value="TRANSCRIPTION ELONGATION FACTOR EAF N-TERMINAL DOMAIN-CONTAINING PROTEIN"/>
    <property type="match status" value="1"/>
</dbReference>
<sequence length="309" mass="34889">MPALNGFDIRVICEGSALEEYSTYVDPSAPNDIACWIPSTAGQNFRIQYTWDVVEDCHWSIELRCDGKRMRNSSVPSYVRTFAHKGARSGDEIRVLTFAPLLLTEDENVPESKYDAKIGTICIKIWRSRPRVDNVPVKGPHKSKPRQRLFEETPVFEGKKTIGVHRTKVGELLAVRPKQESKSVYMDRQPYLTVTFRYRSPDMLRAMGVMPPLLERKSLVKRSSTPTVVKRSASYLPGGPHDEDERSSEEEELVAKVNVLNSRIKTLQNKKHKPKREASPIIGVAGPSRTVKGSSITLDHEEIVELSSD</sequence>
<feature type="domain" description="DUF7918" evidence="2">
    <location>
        <begin position="6"/>
        <end position="211"/>
    </location>
</feature>
<dbReference type="Pfam" id="PF25534">
    <property type="entry name" value="DUF7918"/>
    <property type="match status" value="1"/>
</dbReference>
<evidence type="ECO:0000313" key="3">
    <source>
        <dbReference type="EMBL" id="CCA78016.1"/>
    </source>
</evidence>
<comment type="caution">
    <text evidence="3">The sequence shown here is derived from an EMBL/GenBank/DDBJ whole genome shotgun (WGS) entry which is preliminary data.</text>
</comment>
<proteinExistence type="predicted"/>
<evidence type="ECO:0000256" key="1">
    <source>
        <dbReference type="SAM" id="MobiDB-lite"/>
    </source>
</evidence>
<dbReference type="AlphaFoldDB" id="G4U357"/>
<evidence type="ECO:0000259" key="2">
    <source>
        <dbReference type="Pfam" id="PF25534"/>
    </source>
</evidence>
<gene>
    <name evidence="3" type="ORF">PIIN_08909</name>
</gene>
<dbReference type="Proteomes" id="UP000007148">
    <property type="component" value="Unassembled WGS sequence"/>
</dbReference>
<dbReference type="InParanoid" id="G4U357"/>
<dbReference type="OrthoDB" id="3364132at2759"/>
<name>G4U357_SERID</name>
<reference evidence="3 4" key="1">
    <citation type="journal article" date="2011" name="PLoS Pathog.">
        <title>Endophytic Life Strategies Decoded by Genome and Transcriptome Analyses of the Mutualistic Root Symbiont Piriformospora indica.</title>
        <authorList>
            <person name="Zuccaro A."/>
            <person name="Lahrmann U."/>
            <person name="Guldener U."/>
            <person name="Langen G."/>
            <person name="Pfiffi S."/>
            <person name="Biedenkopf D."/>
            <person name="Wong P."/>
            <person name="Samans B."/>
            <person name="Grimm C."/>
            <person name="Basiewicz M."/>
            <person name="Murat C."/>
            <person name="Martin F."/>
            <person name="Kogel K.H."/>
        </authorList>
    </citation>
    <scope>NUCLEOTIDE SEQUENCE [LARGE SCALE GENOMIC DNA]</scope>
    <source>
        <strain evidence="3 4">DSM 11827</strain>
    </source>
</reference>
<accession>G4U357</accession>
<organism evidence="3 4">
    <name type="scientific">Serendipita indica (strain DSM 11827)</name>
    <name type="common">Root endophyte fungus</name>
    <name type="synonym">Piriformospora indica</name>
    <dbReference type="NCBI Taxonomy" id="1109443"/>
    <lineage>
        <taxon>Eukaryota</taxon>
        <taxon>Fungi</taxon>
        <taxon>Dikarya</taxon>
        <taxon>Basidiomycota</taxon>
        <taxon>Agaricomycotina</taxon>
        <taxon>Agaricomycetes</taxon>
        <taxon>Sebacinales</taxon>
        <taxon>Serendipitaceae</taxon>
        <taxon>Serendipita</taxon>
    </lineage>
</organism>
<evidence type="ECO:0000313" key="4">
    <source>
        <dbReference type="Proteomes" id="UP000007148"/>
    </source>
</evidence>
<dbReference type="STRING" id="1109443.G4U357"/>